<evidence type="ECO:0000256" key="5">
    <source>
        <dbReference type="ARBA" id="ARBA00022970"/>
    </source>
</evidence>
<feature type="transmembrane region" description="Helical" evidence="9">
    <location>
        <begin position="126"/>
        <end position="148"/>
    </location>
</feature>
<feature type="transmembrane region" description="Helical" evidence="9">
    <location>
        <begin position="253"/>
        <end position="276"/>
    </location>
</feature>
<evidence type="ECO:0000259" key="10">
    <source>
        <dbReference type="Pfam" id="PF00324"/>
    </source>
</evidence>
<gene>
    <name evidence="11" type="ORF">DASB73_033460</name>
</gene>
<feature type="compositionally biased region" description="Polar residues" evidence="8">
    <location>
        <begin position="16"/>
        <end position="25"/>
    </location>
</feature>
<feature type="transmembrane region" description="Helical" evidence="9">
    <location>
        <begin position="535"/>
        <end position="553"/>
    </location>
</feature>
<accession>A0AAV5RLP6</accession>
<dbReference type="PANTHER" id="PTHR43341">
    <property type="entry name" value="AMINO ACID PERMEASE"/>
    <property type="match status" value="1"/>
</dbReference>
<keyword evidence="4 9" id="KW-0812">Transmembrane</keyword>
<protein>
    <recommendedName>
        <fullName evidence="10">Amino acid permease/ SLC12A domain-containing protein</fullName>
    </recommendedName>
</protein>
<feature type="transmembrane region" description="Helical" evidence="9">
    <location>
        <begin position="337"/>
        <end position="355"/>
    </location>
</feature>
<feature type="transmembrane region" description="Helical" evidence="9">
    <location>
        <begin position="460"/>
        <end position="481"/>
    </location>
</feature>
<dbReference type="GO" id="GO:0015171">
    <property type="term" value="F:amino acid transmembrane transporter activity"/>
    <property type="evidence" value="ECO:0007669"/>
    <property type="project" value="TreeGrafter"/>
</dbReference>
<evidence type="ECO:0000313" key="12">
    <source>
        <dbReference type="Proteomes" id="UP001362899"/>
    </source>
</evidence>
<comment type="caution">
    <text evidence="11">The sequence shown here is derived from an EMBL/GenBank/DDBJ whole genome shotgun (WGS) entry which is preliminary data.</text>
</comment>
<evidence type="ECO:0000256" key="3">
    <source>
        <dbReference type="ARBA" id="ARBA00022448"/>
    </source>
</evidence>
<comment type="similarity">
    <text evidence="2">Belongs to the amino acid-polyamine-organocation (APC) superfamily. YAT (TC 2.A.3.10) family.</text>
</comment>
<evidence type="ECO:0000256" key="2">
    <source>
        <dbReference type="ARBA" id="ARBA00006983"/>
    </source>
</evidence>
<evidence type="ECO:0000256" key="9">
    <source>
        <dbReference type="SAM" id="Phobius"/>
    </source>
</evidence>
<proteinExistence type="inferred from homology"/>
<feature type="transmembrane region" description="Helical" evidence="9">
    <location>
        <begin position="502"/>
        <end position="529"/>
    </location>
</feature>
<feature type="transmembrane region" description="Helical" evidence="9">
    <location>
        <begin position="100"/>
        <end position="120"/>
    </location>
</feature>
<reference evidence="11 12" key="1">
    <citation type="journal article" date="2023" name="Elife">
        <title>Identification of key yeast species and microbe-microbe interactions impacting larval growth of Drosophila in the wild.</title>
        <authorList>
            <person name="Mure A."/>
            <person name="Sugiura Y."/>
            <person name="Maeda R."/>
            <person name="Honda K."/>
            <person name="Sakurai N."/>
            <person name="Takahashi Y."/>
            <person name="Watada M."/>
            <person name="Katoh T."/>
            <person name="Gotoh A."/>
            <person name="Gotoh Y."/>
            <person name="Taniguchi I."/>
            <person name="Nakamura K."/>
            <person name="Hayashi T."/>
            <person name="Katayama T."/>
            <person name="Uemura T."/>
            <person name="Hattori Y."/>
        </authorList>
    </citation>
    <scope>NUCLEOTIDE SEQUENCE [LARGE SCALE GENOMIC DNA]</scope>
    <source>
        <strain evidence="11 12">SB-73</strain>
    </source>
</reference>
<keyword evidence="7 9" id="KW-0472">Membrane</keyword>
<evidence type="ECO:0000256" key="4">
    <source>
        <dbReference type="ARBA" id="ARBA00022692"/>
    </source>
</evidence>
<feature type="transmembrane region" description="Helical" evidence="9">
    <location>
        <begin position="186"/>
        <end position="207"/>
    </location>
</feature>
<dbReference type="FunFam" id="1.20.1740.10:FF:000001">
    <property type="entry name" value="Amino acid permease"/>
    <property type="match status" value="1"/>
</dbReference>
<feature type="transmembrane region" description="Helical" evidence="9">
    <location>
        <begin position="370"/>
        <end position="397"/>
    </location>
</feature>
<evidence type="ECO:0000256" key="1">
    <source>
        <dbReference type="ARBA" id="ARBA00004141"/>
    </source>
</evidence>
<evidence type="ECO:0000256" key="8">
    <source>
        <dbReference type="SAM" id="MobiDB-lite"/>
    </source>
</evidence>
<dbReference type="EMBL" id="BTGC01000008">
    <property type="protein sequence ID" value="GMM52383.1"/>
    <property type="molecule type" value="Genomic_DNA"/>
</dbReference>
<dbReference type="Gene3D" id="1.20.1740.10">
    <property type="entry name" value="Amino acid/polyamine transporter I"/>
    <property type="match status" value="1"/>
</dbReference>
<feature type="transmembrane region" description="Helical" evidence="9">
    <location>
        <begin position="432"/>
        <end position="454"/>
    </location>
</feature>
<evidence type="ECO:0000256" key="6">
    <source>
        <dbReference type="ARBA" id="ARBA00022989"/>
    </source>
</evidence>
<dbReference type="PANTHER" id="PTHR43341:SF1">
    <property type="entry name" value="GENERAL AMINO-ACID PERMEASE GAP1"/>
    <property type="match status" value="1"/>
</dbReference>
<name>A0AAV5RLP6_STABA</name>
<dbReference type="InterPro" id="IPR004841">
    <property type="entry name" value="AA-permease/SLC12A_dom"/>
</dbReference>
<dbReference type="AlphaFoldDB" id="A0AAV5RLP6"/>
<organism evidence="11 12">
    <name type="scientific">Starmerella bacillaris</name>
    <name type="common">Yeast</name>
    <name type="synonym">Candida zemplinina</name>
    <dbReference type="NCBI Taxonomy" id="1247836"/>
    <lineage>
        <taxon>Eukaryota</taxon>
        <taxon>Fungi</taxon>
        <taxon>Dikarya</taxon>
        <taxon>Ascomycota</taxon>
        <taxon>Saccharomycotina</taxon>
        <taxon>Dipodascomycetes</taxon>
        <taxon>Dipodascales</taxon>
        <taxon>Trichomonascaceae</taxon>
        <taxon>Starmerella</taxon>
    </lineage>
</organism>
<dbReference type="Proteomes" id="UP001362899">
    <property type="component" value="Unassembled WGS sequence"/>
</dbReference>
<evidence type="ECO:0000313" key="11">
    <source>
        <dbReference type="EMBL" id="GMM52383.1"/>
    </source>
</evidence>
<sequence length="611" mass="66191">MNEKDFNIEAELSHGSGDSSLNEQKIGSKKSTFDSKTNYLVAERSGSVVNFNFSNPHLPWYKRIIDGFREAETPEVDTTGMTAEQMYNAKLASAPMSESIPTYTLSLMAIGGSIGSGLFLGSGNDLASGGPGSVIIGFFITGVMLFFMMQSLGETAIRFPVQGSFAVHTIRLVDDSWGFAMSWNYILLWLVSFPLELTAAAIILGYWKGDNNGATNVNPAAWVSLFWFFLSAVGFCGPKVYATLESLFSIIKIITIIGFCIFGIVCTAGGGPTHHYFGTHYWWDPGSFVNGAKGTVNVFINSAFAMSGIELAVLAATESKDTHLSLPRVVKQTFWRILLFYIVSLTICFCLVPYTDPNLGTSSDGKASPFVLACINAGVSGLPSLINVVILLSALSVGNASVFASSRTIAAIANAGGAPKILGYIDKCGRPLVGIAITVAFGLIGFIVACPAYNPAFTWMQALSSQASFFTWGSISLNHIMQRIAMKKQGRTLKEQYYNSPFGIWGSVISLAITLAILGLQVWIAIFPIGSEPSAANFFEVWLSLPIVLVFFIGHKLWYRNKPVNPATVDLVTGARIKTGEEIAIDEMVHAEENANKSALTVLKNIYRFWC</sequence>
<dbReference type="GO" id="GO:0016020">
    <property type="term" value="C:membrane"/>
    <property type="evidence" value="ECO:0007669"/>
    <property type="project" value="UniProtKB-SubCell"/>
</dbReference>
<dbReference type="Pfam" id="PF00324">
    <property type="entry name" value="AA_permease"/>
    <property type="match status" value="1"/>
</dbReference>
<dbReference type="PROSITE" id="PS00218">
    <property type="entry name" value="AMINO_ACID_PERMEASE_1"/>
    <property type="match status" value="1"/>
</dbReference>
<keyword evidence="12" id="KW-1185">Reference proteome</keyword>
<feature type="transmembrane region" description="Helical" evidence="9">
    <location>
        <begin position="219"/>
        <end position="241"/>
    </location>
</feature>
<dbReference type="InterPro" id="IPR050524">
    <property type="entry name" value="APC_YAT"/>
</dbReference>
<keyword evidence="6 9" id="KW-1133">Transmembrane helix</keyword>
<keyword evidence="3" id="KW-0813">Transport</keyword>
<feature type="domain" description="Amino acid permease/ SLC12A" evidence="10">
    <location>
        <begin position="106"/>
        <end position="562"/>
    </location>
</feature>
<comment type="subcellular location">
    <subcellularLocation>
        <location evidence="1">Membrane</location>
        <topology evidence="1">Multi-pass membrane protein</topology>
    </subcellularLocation>
</comment>
<keyword evidence="5" id="KW-0029">Amino-acid transport</keyword>
<feature type="transmembrane region" description="Helical" evidence="9">
    <location>
        <begin position="296"/>
        <end position="316"/>
    </location>
</feature>
<dbReference type="InterPro" id="IPR004840">
    <property type="entry name" value="Amino_acid_permease_CS"/>
</dbReference>
<evidence type="ECO:0000256" key="7">
    <source>
        <dbReference type="ARBA" id="ARBA00023136"/>
    </source>
</evidence>
<feature type="region of interest" description="Disordered" evidence="8">
    <location>
        <begin position="1"/>
        <end position="25"/>
    </location>
</feature>